<sequence length="127" mass="13703">MATRALRLRLNDRAACKDADPALFDATMPPNTHEALALCKTCTVADLCKMIVQPATSHYDGVCAGEVWQHGHPITRRPVTFYVPPIADPEFIDELTSQFSLCEKCGALLAGGPCSTCSSPTNERIAP</sequence>
<proteinExistence type="predicted"/>
<evidence type="ECO:0000259" key="1">
    <source>
        <dbReference type="Pfam" id="PF02467"/>
    </source>
</evidence>
<evidence type="ECO:0000313" key="2">
    <source>
        <dbReference type="EMBL" id="CAB4218756.1"/>
    </source>
</evidence>
<dbReference type="Pfam" id="PF02467">
    <property type="entry name" value="Whib"/>
    <property type="match status" value="1"/>
</dbReference>
<reference evidence="2" key="1">
    <citation type="submission" date="2020-05" db="EMBL/GenBank/DDBJ databases">
        <authorList>
            <person name="Chiriac C."/>
            <person name="Salcher M."/>
            <person name="Ghai R."/>
            <person name="Kavagutti S V."/>
        </authorList>
    </citation>
    <scope>NUCLEOTIDE SEQUENCE</scope>
</reference>
<organism evidence="2">
    <name type="scientific">uncultured Caudovirales phage</name>
    <dbReference type="NCBI Taxonomy" id="2100421"/>
    <lineage>
        <taxon>Viruses</taxon>
        <taxon>Duplodnaviria</taxon>
        <taxon>Heunggongvirae</taxon>
        <taxon>Uroviricota</taxon>
        <taxon>Caudoviricetes</taxon>
        <taxon>Peduoviridae</taxon>
        <taxon>Maltschvirus</taxon>
        <taxon>Maltschvirus maltsch</taxon>
    </lineage>
</organism>
<gene>
    <name evidence="2" type="ORF">UFOVP1608_49</name>
</gene>
<dbReference type="InterPro" id="IPR034768">
    <property type="entry name" value="4FE4S_WBL"/>
</dbReference>
<dbReference type="EMBL" id="LR797470">
    <property type="protein sequence ID" value="CAB4218756.1"/>
    <property type="molecule type" value="Genomic_DNA"/>
</dbReference>
<accession>A0A6J5SUL4</accession>
<protein>
    <submittedName>
        <fullName evidence="2">WhiB-like iron-sulfur binding domain containing protein</fullName>
    </submittedName>
</protein>
<feature type="domain" description="4Fe-4S Wbl-type" evidence="1">
    <location>
        <begin position="12"/>
        <end position="52"/>
    </location>
</feature>
<name>A0A6J5SUL4_9CAUD</name>